<dbReference type="Proteomes" id="UP000001072">
    <property type="component" value="Unassembled WGS sequence"/>
</dbReference>
<dbReference type="GeneID" id="18930352"/>
<feature type="compositionally biased region" description="Basic residues" evidence="1">
    <location>
        <begin position="49"/>
        <end position="58"/>
    </location>
</feature>
<dbReference type="eggNOG" id="ENOG502SCT1">
    <property type="taxonomic scope" value="Eukaryota"/>
</dbReference>
<dbReference type="PANTHER" id="PTHR34066">
    <property type="entry name" value="GROWTH FACTOR 2"/>
    <property type="match status" value="1"/>
</dbReference>
<evidence type="ECO:0000256" key="1">
    <source>
        <dbReference type="SAM" id="MobiDB-lite"/>
    </source>
</evidence>
<keyword evidence="3" id="KW-1185">Reference proteome</keyword>
<name>F4RTJ9_MELLP</name>
<dbReference type="OrthoDB" id="2499051at2759"/>
<feature type="region of interest" description="Disordered" evidence="1">
    <location>
        <begin position="1"/>
        <end position="78"/>
    </location>
</feature>
<reference evidence="3" key="1">
    <citation type="journal article" date="2011" name="Proc. Natl. Acad. Sci. U.S.A.">
        <title>Obligate biotrophy features unraveled by the genomic analysis of rust fungi.</title>
        <authorList>
            <person name="Duplessis S."/>
            <person name="Cuomo C.A."/>
            <person name="Lin Y.-C."/>
            <person name="Aerts A."/>
            <person name="Tisserant E."/>
            <person name="Veneault-Fourrey C."/>
            <person name="Joly D.L."/>
            <person name="Hacquard S."/>
            <person name="Amselem J."/>
            <person name="Cantarel B.L."/>
            <person name="Chiu R."/>
            <person name="Coutinho P.M."/>
            <person name="Feau N."/>
            <person name="Field M."/>
            <person name="Frey P."/>
            <person name="Gelhaye E."/>
            <person name="Goldberg J."/>
            <person name="Grabherr M.G."/>
            <person name="Kodira C.D."/>
            <person name="Kohler A."/>
            <person name="Kuees U."/>
            <person name="Lindquist E.A."/>
            <person name="Lucas S.M."/>
            <person name="Mago R."/>
            <person name="Mauceli E."/>
            <person name="Morin E."/>
            <person name="Murat C."/>
            <person name="Pangilinan J.L."/>
            <person name="Park R."/>
            <person name="Pearson M."/>
            <person name="Quesneville H."/>
            <person name="Rouhier N."/>
            <person name="Sakthikumar S."/>
            <person name="Salamov A.A."/>
            <person name="Schmutz J."/>
            <person name="Selles B."/>
            <person name="Shapiro H."/>
            <person name="Tanguay P."/>
            <person name="Tuskan G.A."/>
            <person name="Henrissat B."/>
            <person name="Van de Peer Y."/>
            <person name="Rouze P."/>
            <person name="Ellis J.G."/>
            <person name="Dodds P.N."/>
            <person name="Schein J.E."/>
            <person name="Zhong S."/>
            <person name="Hamelin R.C."/>
            <person name="Grigoriev I.V."/>
            <person name="Szabo L.J."/>
            <person name="Martin F."/>
        </authorList>
    </citation>
    <scope>NUCLEOTIDE SEQUENCE [LARGE SCALE GENOMIC DNA]</scope>
    <source>
        <strain evidence="3">98AG31 / pathotype 3-4-7</strain>
    </source>
</reference>
<dbReference type="PANTHER" id="PTHR34066:SF1">
    <property type="entry name" value="DUF1764 FAMILY PROTEIN"/>
    <property type="match status" value="1"/>
</dbReference>
<feature type="compositionally biased region" description="Basic and acidic residues" evidence="1">
    <location>
        <begin position="22"/>
        <end position="48"/>
    </location>
</feature>
<dbReference type="VEuPathDB" id="FungiDB:MELLADRAFT_64994"/>
<dbReference type="HOGENOM" id="CLU_103523_1_1_1"/>
<dbReference type="EMBL" id="GL883119">
    <property type="protein sequence ID" value="EGG04324.1"/>
    <property type="molecule type" value="Genomic_DNA"/>
</dbReference>
<dbReference type="KEGG" id="mlr:MELLADRAFT_64994"/>
<dbReference type="InParanoid" id="F4RTJ9"/>
<sequence>MPSHAILSEIDAIFANKASKNQPEEKSKKRKNDDSKVQETVKLGTEDKKKKKKKKKNKSKTESESKEEEKEDEDLERVEEIMDPSIKILKNSNQVGAIDSKISGSSSSSKKVLLDEEELAFRDSRGTRARTDDGLPIYSVEELNIGLGGASLTNLSISISIMILLDTEACPFDCECCF</sequence>
<dbReference type="AlphaFoldDB" id="F4RTJ9"/>
<protein>
    <submittedName>
        <fullName evidence="2">Uncharacterized protein</fullName>
    </submittedName>
</protein>
<dbReference type="Pfam" id="PF08576">
    <property type="entry name" value="DUF1764"/>
    <property type="match status" value="1"/>
</dbReference>
<organism evidence="3">
    <name type="scientific">Melampsora larici-populina (strain 98AG31 / pathotype 3-4-7)</name>
    <name type="common">Poplar leaf rust fungus</name>
    <dbReference type="NCBI Taxonomy" id="747676"/>
    <lineage>
        <taxon>Eukaryota</taxon>
        <taxon>Fungi</taxon>
        <taxon>Dikarya</taxon>
        <taxon>Basidiomycota</taxon>
        <taxon>Pucciniomycotina</taxon>
        <taxon>Pucciniomycetes</taxon>
        <taxon>Pucciniales</taxon>
        <taxon>Melampsoraceae</taxon>
        <taxon>Melampsora</taxon>
    </lineage>
</organism>
<gene>
    <name evidence="2" type="ORF">MELLADRAFT_64994</name>
</gene>
<evidence type="ECO:0000313" key="2">
    <source>
        <dbReference type="EMBL" id="EGG04324.1"/>
    </source>
</evidence>
<accession>F4RTJ9</accession>
<feature type="compositionally biased region" description="Basic and acidic residues" evidence="1">
    <location>
        <begin position="59"/>
        <end position="68"/>
    </location>
</feature>
<evidence type="ECO:0000313" key="3">
    <source>
        <dbReference type="Proteomes" id="UP000001072"/>
    </source>
</evidence>
<proteinExistence type="predicted"/>
<dbReference type="RefSeq" id="XP_007412453.1">
    <property type="nucleotide sequence ID" value="XM_007412391.1"/>
</dbReference>
<dbReference type="InterPro" id="IPR013885">
    <property type="entry name" value="DUF1764_euk"/>
</dbReference>